<dbReference type="GO" id="GO:0046872">
    <property type="term" value="F:metal ion binding"/>
    <property type="evidence" value="ECO:0007669"/>
    <property type="project" value="UniProtKB-KW"/>
</dbReference>
<dbReference type="Pfam" id="PF04324">
    <property type="entry name" value="Fer2_BFD"/>
    <property type="match status" value="1"/>
</dbReference>
<dbReference type="InterPro" id="IPR007419">
    <property type="entry name" value="BFD-like_2Fe2S-bd_dom"/>
</dbReference>
<keyword evidence="12" id="KW-0411">Iron-sulfur</keyword>
<feature type="region of interest" description="Disordered" evidence="13">
    <location>
        <begin position="1"/>
        <end position="25"/>
    </location>
</feature>
<feature type="domain" description="FAD/NAD(P)-binding" evidence="15">
    <location>
        <begin position="32"/>
        <end position="331"/>
    </location>
</feature>
<keyword evidence="9" id="KW-0274">FAD</keyword>
<dbReference type="AlphaFoldDB" id="A0A543IFP9"/>
<dbReference type="InterPro" id="IPR036188">
    <property type="entry name" value="FAD/NAD-bd_sf"/>
</dbReference>
<feature type="domain" description="BFD-like [2Fe-2S]-binding" evidence="14">
    <location>
        <begin position="456"/>
        <end position="503"/>
    </location>
</feature>
<reference evidence="17 18" key="1">
    <citation type="submission" date="2019-06" db="EMBL/GenBank/DDBJ databases">
        <title>Sequencing the genomes of 1000 actinobacteria strains.</title>
        <authorList>
            <person name="Klenk H.-P."/>
        </authorList>
    </citation>
    <scope>NUCLEOTIDE SEQUENCE [LARGE SCALE GENOMIC DNA]</scope>
    <source>
        <strain evidence="17 18">DSM 45043</strain>
    </source>
</reference>
<dbReference type="Gene3D" id="1.10.10.1100">
    <property type="entry name" value="BFD-like [2Fe-2S]-binding domain"/>
    <property type="match status" value="1"/>
</dbReference>
<evidence type="ECO:0000256" key="9">
    <source>
        <dbReference type="ARBA" id="ARBA00022827"/>
    </source>
</evidence>
<dbReference type="RefSeq" id="WP_246077350.1">
    <property type="nucleotide sequence ID" value="NZ_VFPO01000001.1"/>
</dbReference>
<comment type="cofactor">
    <cofactor evidence="1">
        <name>siroheme</name>
        <dbReference type="ChEBI" id="CHEBI:60052"/>
    </cofactor>
</comment>
<dbReference type="Gene3D" id="3.30.390.30">
    <property type="match status" value="1"/>
</dbReference>
<comment type="pathway">
    <text evidence="4">Nitrogen metabolism; nitrate reduction (assimilation).</text>
</comment>
<evidence type="ECO:0000256" key="1">
    <source>
        <dbReference type="ARBA" id="ARBA00001929"/>
    </source>
</evidence>
<organism evidence="17 18">
    <name type="scientific">Actinomadura hallensis</name>
    <dbReference type="NCBI Taxonomy" id="337895"/>
    <lineage>
        <taxon>Bacteria</taxon>
        <taxon>Bacillati</taxon>
        <taxon>Actinomycetota</taxon>
        <taxon>Actinomycetes</taxon>
        <taxon>Streptosporangiales</taxon>
        <taxon>Thermomonosporaceae</taxon>
        <taxon>Actinomadura</taxon>
    </lineage>
</organism>
<sequence length="519" mass="53312">MNATGRPQAPQRRGGGVIPPGDGGEARIGEARIVVVGNGMAGSRFVTELRSRDPRVPVTVFGAEPQRPYNRVMLSDVLAGTARPDHIGLVDAAWYASHGVDARLGVEVTRIDRAAKTVHASDGTVTRYGTLVLATGSTAFVPPIPGLRDGPPEGALAFRTLEDCRRISALAESARRAVVVGGGLLGVEAARGLAGRGLEVTVLHLAGHLMERQLDAAAGGVLARTLARLGISVRLHAQVTALRTAAGAVTGVELAAPGGGTEVVGADLVVLSCGVRPEVTLARDAGLAVGRGVIVDDELRSVADPSVRAIGECSEHRDEVYGLVAPAWEQAGVLAGLLAGTEPAARFTGARQITRLKADGIELASMGETHHGDDDEDVEVVRFTDAARGTYKKAVIRGGRLIGAILLGETSAAGTLTRLYDRAAPLPAERLDLLFPGLGGAAEAASPVRMPDAATVCQCNNVAKRDIRACWEAGARTAGDVARATRAGTGCGGCRDAVEGIVAWLGEQDSESVAGSAGG</sequence>
<evidence type="ECO:0000259" key="15">
    <source>
        <dbReference type="Pfam" id="PF07992"/>
    </source>
</evidence>
<dbReference type="PRINTS" id="PR00411">
    <property type="entry name" value="PNDRDTASEI"/>
</dbReference>
<keyword evidence="10" id="KW-0560">Oxidoreductase</keyword>
<comment type="similarity">
    <text evidence="5">Belongs to the nitrite and sulfite reductase 4Fe-4S domain family.</text>
</comment>
<evidence type="ECO:0000256" key="10">
    <source>
        <dbReference type="ARBA" id="ARBA00023002"/>
    </source>
</evidence>
<dbReference type="Gene3D" id="3.50.50.60">
    <property type="entry name" value="FAD/NAD(P)-binding domain"/>
    <property type="match status" value="2"/>
</dbReference>
<dbReference type="Pfam" id="PF07992">
    <property type="entry name" value="Pyr_redox_2"/>
    <property type="match status" value="1"/>
</dbReference>
<evidence type="ECO:0000256" key="13">
    <source>
        <dbReference type="SAM" id="MobiDB-lite"/>
    </source>
</evidence>
<keyword evidence="11" id="KW-0408">Iron</keyword>
<comment type="caution">
    <text evidence="17">The sequence shown here is derived from an EMBL/GenBank/DDBJ whole genome shotgun (WGS) entry which is preliminary data.</text>
</comment>
<protein>
    <submittedName>
        <fullName evidence="17">Assimilatory nitrate reductase (NADH) beta subunit</fullName>
    </submittedName>
</protein>
<proteinExistence type="inferred from homology"/>
<dbReference type="PRINTS" id="PR00368">
    <property type="entry name" value="FADPNR"/>
</dbReference>
<dbReference type="InterPro" id="IPR041575">
    <property type="entry name" value="Rubredoxin_C"/>
</dbReference>
<dbReference type="PANTHER" id="PTHR43809">
    <property type="entry name" value="NITRITE REDUCTASE (NADH) LARGE SUBUNIT"/>
    <property type="match status" value="1"/>
</dbReference>
<dbReference type="EMBL" id="VFPO01000001">
    <property type="protein sequence ID" value="TQM69340.1"/>
    <property type="molecule type" value="Genomic_DNA"/>
</dbReference>
<keyword evidence="6" id="KW-0349">Heme</keyword>
<dbReference type="Proteomes" id="UP000316706">
    <property type="component" value="Unassembled WGS sequence"/>
</dbReference>
<dbReference type="InterPro" id="IPR023753">
    <property type="entry name" value="FAD/NAD-binding_dom"/>
</dbReference>
<dbReference type="Pfam" id="PF18267">
    <property type="entry name" value="Rubredoxin_C"/>
    <property type="match status" value="1"/>
</dbReference>
<evidence type="ECO:0000313" key="17">
    <source>
        <dbReference type="EMBL" id="TQM69340.1"/>
    </source>
</evidence>
<feature type="domain" description="NADH-rubredoxin oxidoreductase C-terminal" evidence="16">
    <location>
        <begin position="354"/>
        <end position="418"/>
    </location>
</feature>
<accession>A0A543IFP9</accession>
<evidence type="ECO:0000256" key="7">
    <source>
        <dbReference type="ARBA" id="ARBA00022630"/>
    </source>
</evidence>
<evidence type="ECO:0000259" key="16">
    <source>
        <dbReference type="Pfam" id="PF18267"/>
    </source>
</evidence>
<evidence type="ECO:0000259" key="14">
    <source>
        <dbReference type="Pfam" id="PF04324"/>
    </source>
</evidence>
<feature type="compositionally biased region" description="Low complexity" evidence="13">
    <location>
        <begin position="1"/>
        <end position="12"/>
    </location>
</feature>
<dbReference type="SUPFAM" id="SSF51905">
    <property type="entry name" value="FAD/NAD(P)-binding domain"/>
    <property type="match status" value="2"/>
</dbReference>
<feature type="compositionally biased region" description="Gly residues" evidence="13">
    <location>
        <begin position="13"/>
        <end position="23"/>
    </location>
</feature>
<evidence type="ECO:0000313" key="18">
    <source>
        <dbReference type="Proteomes" id="UP000316706"/>
    </source>
</evidence>
<gene>
    <name evidence="17" type="ORF">FHX41_3034</name>
</gene>
<keyword evidence="7" id="KW-0285">Flavoprotein</keyword>
<evidence type="ECO:0000256" key="12">
    <source>
        <dbReference type="ARBA" id="ARBA00023014"/>
    </source>
</evidence>
<evidence type="ECO:0000256" key="4">
    <source>
        <dbReference type="ARBA" id="ARBA00005096"/>
    </source>
</evidence>
<dbReference type="InterPro" id="IPR052034">
    <property type="entry name" value="NasD-like"/>
</dbReference>
<comment type="cofactor">
    <cofactor evidence="3">
        <name>FAD</name>
        <dbReference type="ChEBI" id="CHEBI:57692"/>
    </cofactor>
</comment>
<dbReference type="InterPro" id="IPR016156">
    <property type="entry name" value="FAD/NAD-linked_Rdtase_dimer_sf"/>
</dbReference>
<keyword evidence="8" id="KW-0479">Metal-binding</keyword>
<evidence type="ECO:0000256" key="8">
    <source>
        <dbReference type="ARBA" id="ARBA00022723"/>
    </source>
</evidence>
<dbReference type="InterPro" id="IPR041854">
    <property type="entry name" value="BFD-like_2Fe2S-bd_dom_sf"/>
</dbReference>
<evidence type="ECO:0000256" key="11">
    <source>
        <dbReference type="ARBA" id="ARBA00023004"/>
    </source>
</evidence>
<comment type="cofactor">
    <cofactor evidence="2">
        <name>[4Fe-4S] cluster</name>
        <dbReference type="ChEBI" id="CHEBI:49883"/>
    </cofactor>
</comment>
<name>A0A543IFP9_9ACTN</name>
<keyword evidence="18" id="KW-1185">Reference proteome</keyword>
<evidence type="ECO:0000256" key="3">
    <source>
        <dbReference type="ARBA" id="ARBA00001974"/>
    </source>
</evidence>
<evidence type="ECO:0000256" key="6">
    <source>
        <dbReference type="ARBA" id="ARBA00022617"/>
    </source>
</evidence>
<evidence type="ECO:0000256" key="2">
    <source>
        <dbReference type="ARBA" id="ARBA00001966"/>
    </source>
</evidence>
<dbReference type="GO" id="GO:0051536">
    <property type="term" value="F:iron-sulfur cluster binding"/>
    <property type="evidence" value="ECO:0007669"/>
    <property type="project" value="UniProtKB-KW"/>
</dbReference>
<dbReference type="GO" id="GO:0016491">
    <property type="term" value="F:oxidoreductase activity"/>
    <property type="evidence" value="ECO:0007669"/>
    <property type="project" value="UniProtKB-KW"/>
</dbReference>
<dbReference type="PANTHER" id="PTHR43809:SF1">
    <property type="entry name" value="NITRITE REDUCTASE (NADH) LARGE SUBUNIT"/>
    <property type="match status" value="1"/>
</dbReference>
<evidence type="ECO:0000256" key="5">
    <source>
        <dbReference type="ARBA" id="ARBA00010429"/>
    </source>
</evidence>